<evidence type="ECO:0000256" key="2">
    <source>
        <dbReference type="ARBA" id="ARBA00022475"/>
    </source>
</evidence>
<reference evidence="8 9" key="1">
    <citation type="submission" date="2020-09" db="EMBL/GenBank/DDBJ databases">
        <title>novel species in genus Nocardioides.</title>
        <authorList>
            <person name="Zhang G."/>
        </authorList>
    </citation>
    <scope>NUCLEOTIDE SEQUENCE [LARGE SCALE GENOMIC DNA]</scope>
    <source>
        <strain evidence="8 9">KCTC 39551</strain>
    </source>
</reference>
<evidence type="ECO:0000256" key="5">
    <source>
        <dbReference type="ARBA" id="ARBA00023136"/>
    </source>
</evidence>
<dbReference type="RefSeq" id="WP_191195046.1">
    <property type="nucleotide sequence ID" value="NZ_JACXYZ010000001.1"/>
</dbReference>
<dbReference type="Pfam" id="PF13396">
    <property type="entry name" value="PLDc_N"/>
    <property type="match status" value="1"/>
</dbReference>
<name>A0ABR8NB76_9ACTN</name>
<keyword evidence="9" id="KW-1185">Reference proteome</keyword>
<evidence type="ECO:0000256" key="1">
    <source>
        <dbReference type="ARBA" id="ARBA00004651"/>
    </source>
</evidence>
<evidence type="ECO:0000313" key="9">
    <source>
        <dbReference type="Proteomes" id="UP000618818"/>
    </source>
</evidence>
<feature type="domain" description="Cardiolipin synthase N-terminal" evidence="7">
    <location>
        <begin position="28"/>
        <end position="70"/>
    </location>
</feature>
<evidence type="ECO:0000313" key="8">
    <source>
        <dbReference type="EMBL" id="MBD3925389.1"/>
    </source>
</evidence>
<comment type="subcellular location">
    <subcellularLocation>
        <location evidence="1">Cell membrane</location>
        <topology evidence="1">Multi-pass membrane protein</topology>
    </subcellularLocation>
</comment>
<keyword evidence="2" id="KW-1003">Cell membrane</keyword>
<dbReference type="EMBL" id="JACXYZ010000001">
    <property type="protein sequence ID" value="MBD3925389.1"/>
    <property type="molecule type" value="Genomic_DNA"/>
</dbReference>
<feature type="transmembrane region" description="Helical" evidence="6">
    <location>
        <begin position="48"/>
        <end position="68"/>
    </location>
</feature>
<dbReference type="Proteomes" id="UP000618818">
    <property type="component" value="Unassembled WGS sequence"/>
</dbReference>
<comment type="caution">
    <text evidence="8">The sequence shown here is derived from an EMBL/GenBank/DDBJ whole genome shotgun (WGS) entry which is preliminary data.</text>
</comment>
<accession>A0ABR8NB76</accession>
<keyword evidence="4 6" id="KW-1133">Transmembrane helix</keyword>
<organism evidence="8 9">
    <name type="scientific">Nocardioides cavernae</name>
    <dbReference type="NCBI Taxonomy" id="1921566"/>
    <lineage>
        <taxon>Bacteria</taxon>
        <taxon>Bacillati</taxon>
        <taxon>Actinomycetota</taxon>
        <taxon>Actinomycetes</taxon>
        <taxon>Propionibacteriales</taxon>
        <taxon>Nocardioidaceae</taxon>
        <taxon>Nocardioides</taxon>
    </lineage>
</organism>
<evidence type="ECO:0000256" key="6">
    <source>
        <dbReference type="SAM" id="Phobius"/>
    </source>
</evidence>
<gene>
    <name evidence="8" type="ORF">IEZ26_12195</name>
</gene>
<evidence type="ECO:0000256" key="4">
    <source>
        <dbReference type="ARBA" id="ARBA00022989"/>
    </source>
</evidence>
<keyword evidence="5 6" id="KW-0472">Membrane</keyword>
<protein>
    <submittedName>
        <fullName evidence="8">PLDc N-terminal domain-containing protein</fullName>
    </submittedName>
</protein>
<keyword evidence="3 6" id="KW-0812">Transmembrane</keyword>
<proteinExistence type="predicted"/>
<evidence type="ECO:0000256" key="3">
    <source>
        <dbReference type="ARBA" id="ARBA00022692"/>
    </source>
</evidence>
<sequence length="72" mass="7893">MAQKKSWGDMTPTQKKIVAVAGIVEVAVTAWCARDLKQRPAELVRGPKLLWVPALSVQPVGPLAYLLVGRKR</sequence>
<dbReference type="InterPro" id="IPR027379">
    <property type="entry name" value="CLS_N"/>
</dbReference>
<evidence type="ECO:0000259" key="7">
    <source>
        <dbReference type="Pfam" id="PF13396"/>
    </source>
</evidence>